<dbReference type="PANTHER" id="PTHR33018:SF19">
    <property type="entry name" value="OS12G0558775 PROTEIN"/>
    <property type="match status" value="1"/>
</dbReference>
<dbReference type="InterPro" id="IPR058352">
    <property type="entry name" value="DUF8039"/>
</dbReference>
<feature type="region of interest" description="Disordered" evidence="1">
    <location>
        <begin position="252"/>
        <end position="279"/>
    </location>
</feature>
<dbReference type="Pfam" id="PF26133">
    <property type="entry name" value="DUF8039"/>
    <property type="match status" value="1"/>
</dbReference>
<feature type="domain" description="DUF8039" evidence="2">
    <location>
        <begin position="56"/>
        <end position="147"/>
    </location>
</feature>
<dbReference type="OMA" id="WHKNDIF"/>
<proteinExistence type="predicted"/>
<organism evidence="3 4">
    <name type="scientific">Oryza glaberrima</name>
    <name type="common">African rice</name>
    <dbReference type="NCBI Taxonomy" id="4538"/>
    <lineage>
        <taxon>Eukaryota</taxon>
        <taxon>Viridiplantae</taxon>
        <taxon>Streptophyta</taxon>
        <taxon>Embryophyta</taxon>
        <taxon>Tracheophyta</taxon>
        <taxon>Spermatophyta</taxon>
        <taxon>Magnoliopsida</taxon>
        <taxon>Liliopsida</taxon>
        <taxon>Poales</taxon>
        <taxon>Poaceae</taxon>
        <taxon>BOP clade</taxon>
        <taxon>Oryzoideae</taxon>
        <taxon>Oryzeae</taxon>
        <taxon>Oryzinae</taxon>
        <taxon>Oryza</taxon>
    </lineage>
</organism>
<reference evidence="3" key="1">
    <citation type="submission" date="2015-06" db="UniProtKB">
        <authorList>
            <consortium name="EnsemblPlants"/>
        </authorList>
    </citation>
    <scope>IDENTIFICATION</scope>
</reference>
<dbReference type="HOGENOM" id="CLU_566961_0_0_1"/>
<dbReference type="Gramene" id="ORGLA08G0198400.1">
    <property type="protein sequence ID" value="ORGLA08G0198400.1"/>
    <property type="gene ID" value="ORGLA08G0198400"/>
</dbReference>
<evidence type="ECO:0000313" key="4">
    <source>
        <dbReference type="Proteomes" id="UP000007306"/>
    </source>
</evidence>
<feature type="compositionally biased region" description="Basic and acidic residues" evidence="1">
    <location>
        <begin position="1"/>
        <end position="10"/>
    </location>
</feature>
<dbReference type="PANTHER" id="PTHR33018">
    <property type="entry name" value="OS10G0338966 PROTEIN-RELATED"/>
    <property type="match status" value="1"/>
</dbReference>
<evidence type="ECO:0000313" key="3">
    <source>
        <dbReference type="EnsemblPlants" id="ORGLA08G0198400.1"/>
    </source>
</evidence>
<evidence type="ECO:0000256" key="1">
    <source>
        <dbReference type="SAM" id="MobiDB-lite"/>
    </source>
</evidence>
<protein>
    <recommendedName>
        <fullName evidence="2">DUF8039 domain-containing protein</fullName>
    </recommendedName>
</protein>
<accession>I1QKN3</accession>
<keyword evidence="4" id="KW-1185">Reference proteome</keyword>
<name>I1QKN3_ORYGL</name>
<dbReference type="EnsemblPlants" id="ORGLA08G0198400.1">
    <property type="protein sequence ID" value="ORGLA08G0198400.1"/>
    <property type="gene ID" value="ORGLA08G0198400"/>
</dbReference>
<sequence length="482" mass="54559">ISWKEGFKNDPHKKREAYKDKLRDEGAAEFERQMMDFCVKHMILPRPETKETEPDYPFDDLPENTPCRLHVPIARSGKTFEAATTIAIPGRTYNEQFIPDAYAMVQPQVVHEGFESYDIDYPTADGIFVLGDAVDLVILWHKNDIFFGLGTDAGEKPVLPKPGLGKPPRPPKRKVTDKADDPEMDKENPVPEVPPQIALPEEAKEIAPPETAMEIQLLDVPMEITVAEPEVEFVASVGSDKDEVTGLEWDGTEPEIFEDPSPAKEPEVPRVLRSHDSKSKDANKEKFMLTVFRGGKKRAKLRDDDPQKASELAGPTYFATDDCPKKMQYMDAKKKKEPIGFLDPTRICQTQHTVTLAPGSDQLKGKNPKEIAEYKKGLHKEKLITVAQYIGRAFLHFQNKRVVMAAYNFKVNGRYRTNAEDLPRLECRTSFDDTGITNVQRDLCHFIHHECCHVKGDFFDSEGALAASDEFKDLREWNTAMP</sequence>
<feature type="compositionally biased region" description="Basic and acidic residues" evidence="1">
    <location>
        <begin position="261"/>
        <end position="279"/>
    </location>
</feature>
<dbReference type="AlphaFoldDB" id="I1QKN3"/>
<dbReference type="Proteomes" id="UP000007306">
    <property type="component" value="Unassembled WGS sequence"/>
</dbReference>
<feature type="region of interest" description="Disordered" evidence="1">
    <location>
        <begin position="158"/>
        <end position="194"/>
    </location>
</feature>
<feature type="region of interest" description="Disordered" evidence="1">
    <location>
        <begin position="1"/>
        <end position="21"/>
    </location>
</feature>
<reference evidence="4" key="2">
    <citation type="submission" date="2018-04" db="EMBL/GenBank/DDBJ databases">
        <title>OglaRS2 (Oryza glaberrima Reference Sequence Version 2).</title>
        <authorList>
            <person name="Zhang J."/>
            <person name="Kudrna D."/>
            <person name="Lee S."/>
            <person name="Talag J."/>
            <person name="Rajasekar S."/>
            <person name="Wing R.A."/>
        </authorList>
    </citation>
    <scope>NUCLEOTIDE SEQUENCE [LARGE SCALE GENOMIC DNA]</scope>
    <source>
        <strain evidence="4">cv. IRGC 96717</strain>
    </source>
</reference>
<feature type="compositionally biased region" description="Basic and acidic residues" evidence="1">
    <location>
        <begin position="174"/>
        <end position="189"/>
    </location>
</feature>
<evidence type="ECO:0000259" key="2">
    <source>
        <dbReference type="Pfam" id="PF26133"/>
    </source>
</evidence>